<name>A0A0P6XWM7_9CHLR</name>
<gene>
    <name evidence="1" type="ORF">SE15_00710</name>
</gene>
<proteinExistence type="predicted"/>
<evidence type="ECO:0000313" key="1">
    <source>
        <dbReference type="EMBL" id="KPL83807.1"/>
    </source>
</evidence>
<dbReference type="Proteomes" id="UP000050544">
    <property type="component" value="Unassembled WGS sequence"/>
</dbReference>
<protein>
    <recommendedName>
        <fullName evidence="3">PI3K/PI4K catalytic domain-containing protein</fullName>
    </recommendedName>
</protein>
<keyword evidence="2" id="KW-1185">Reference proteome</keyword>
<dbReference type="SUPFAM" id="SSF56112">
    <property type="entry name" value="Protein kinase-like (PK-like)"/>
    <property type="match status" value="1"/>
</dbReference>
<comment type="caution">
    <text evidence="1">The sequence shown here is derived from an EMBL/GenBank/DDBJ whole genome shotgun (WGS) entry which is preliminary data.</text>
</comment>
<dbReference type="PATRIC" id="fig|869279.4.peg.140"/>
<dbReference type="InterPro" id="IPR011009">
    <property type="entry name" value="Kinase-like_dom_sf"/>
</dbReference>
<evidence type="ECO:0000313" key="2">
    <source>
        <dbReference type="Proteomes" id="UP000050544"/>
    </source>
</evidence>
<dbReference type="EMBL" id="LGKO01000002">
    <property type="protein sequence ID" value="KPL83807.1"/>
    <property type="molecule type" value="Genomic_DNA"/>
</dbReference>
<organism evidence="1 2">
    <name type="scientific">Thermanaerothrix daxensis</name>
    <dbReference type="NCBI Taxonomy" id="869279"/>
    <lineage>
        <taxon>Bacteria</taxon>
        <taxon>Bacillati</taxon>
        <taxon>Chloroflexota</taxon>
        <taxon>Anaerolineae</taxon>
        <taxon>Anaerolineales</taxon>
        <taxon>Anaerolineaceae</taxon>
        <taxon>Thermanaerothrix</taxon>
    </lineage>
</organism>
<accession>A0A0P6XWM7</accession>
<sequence>MSEGQEVVPIIQALEQGEITLQGELLLGSNYTFLVRVVHQGGEFLAVYKPTRGEQPLWDFPPGTLALREVAAYVVSQALGWDLVPPTVYRRRGPLGRGSLQLYIEHDPEYHYFTFTPEDRQRLRPVALFDYLVNNADRKGGHILFDSEHHLWLIDHGICFHVEDKLRTVVWDFAGEPIPPEYLQAIETFGAGLKDISSPLNAALERLLSPAEVRALARRAQRLLESGRFPLPPAGRRYYPWPPV</sequence>
<dbReference type="RefSeq" id="WP_054520190.1">
    <property type="nucleotide sequence ID" value="NZ_LGKO01000002.1"/>
</dbReference>
<dbReference type="STRING" id="869279.SE15_00710"/>
<reference evidence="1 2" key="1">
    <citation type="submission" date="2015-07" db="EMBL/GenBank/DDBJ databases">
        <title>Whole genome sequence of Thermanaerothrix daxensis DSM 23592.</title>
        <authorList>
            <person name="Hemp J."/>
            <person name="Ward L.M."/>
            <person name="Pace L.A."/>
            <person name="Fischer W.W."/>
        </authorList>
    </citation>
    <scope>NUCLEOTIDE SEQUENCE [LARGE SCALE GENOMIC DNA]</scope>
    <source>
        <strain evidence="1 2">GNS-1</strain>
    </source>
</reference>
<dbReference type="AlphaFoldDB" id="A0A0P6XWM7"/>
<evidence type="ECO:0008006" key="3">
    <source>
        <dbReference type="Google" id="ProtNLM"/>
    </source>
</evidence>
<dbReference type="OrthoDB" id="152610at2"/>